<dbReference type="Proteomes" id="UP000636709">
    <property type="component" value="Unassembled WGS sequence"/>
</dbReference>
<name>A0A835BIJ1_9POAL</name>
<dbReference type="EMBL" id="JACEFO010001862">
    <property type="protein sequence ID" value="KAF8698790.1"/>
    <property type="molecule type" value="Genomic_DNA"/>
</dbReference>
<accession>A0A835BIJ1</accession>
<feature type="region of interest" description="Disordered" evidence="1">
    <location>
        <begin position="39"/>
        <end position="58"/>
    </location>
</feature>
<evidence type="ECO:0000256" key="1">
    <source>
        <dbReference type="SAM" id="MobiDB-lite"/>
    </source>
</evidence>
<evidence type="ECO:0000313" key="3">
    <source>
        <dbReference type="Proteomes" id="UP000636709"/>
    </source>
</evidence>
<comment type="caution">
    <text evidence="2">The sequence shown here is derived from an EMBL/GenBank/DDBJ whole genome shotgun (WGS) entry which is preliminary data.</text>
</comment>
<protein>
    <submittedName>
        <fullName evidence="2">Uncharacterized protein</fullName>
    </submittedName>
</protein>
<reference evidence="2" key="1">
    <citation type="submission" date="2020-07" db="EMBL/GenBank/DDBJ databases">
        <title>Genome sequence and genetic diversity analysis of an under-domesticated orphan crop, white fonio (Digitaria exilis).</title>
        <authorList>
            <person name="Bennetzen J.L."/>
            <person name="Chen S."/>
            <person name="Ma X."/>
            <person name="Wang X."/>
            <person name="Yssel A.E.J."/>
            <person name="Chaluvadi S.R."/>
            <person name="Johnson M."/>
            <person name="Gangashetty P."/>
            <person name="Hamidou F."/>
            <person name="Sanogo M.D."/>
            <person name="Zwaenepoel A."/>
            <person name="Wallace J."/>
            <person name="Van De Peer Y."/>
            <person name="Van Deynze A."/>
        </authorList>
    </citation>
    <scope>NUCLEOTIDE SEQUENCE</scope>
    <source>
        <tissue evidence="2">Leaves</tissue>
    </source>
</reference>
<gene>
    <name evidence="2" type="ORF">HU200_035048</name>
</gene>
<proteinExistence type="predicted"/>
<dbReference type="AlphaFoldDB" id="A0A835BIJ1"/>
<sequence>MARRPVRQLATAGGLLPNPTHRQAAADALAAAAAADHCRQQRPCRRPGSPPTVLRPMPSLGTTFNSAAMSASIAFSGSDYLGFWFHWKMRKARGQKIKKHGAKSWKMSYRTGKNDTVES</sequence>
<keyword evidence="3" id="KW-1185">Reference proteome</keyword>
<organism evidence="2 3">
    <name type="scientific">Digitaria exilis</name>
    <dbReference type="NCBI Taxonomy" id="1010633"/>
    <lineage>
        <taxon>Eukaryota</taxon>
        <taxon>Viridiplantae</taxon>
        <taxon>Streptophyta</taxon>
        <taxon>Embryophyta</taxon>
        <taxon>Tracheophyta</taxon>
        <taxon>Spermatophyta</taxon>
        <taxon>Magnoliopsida</taxon>
        <taxon>Liliopsida</taxon>
        <taxon>Poales</taxon>
        <taxon>Poaceae</taxon>
        <taxon>PACMAD clade</taxon>
        <taxon>Panicoideae</taxon>
        <taxon>Panicodae</taxon>
        <taxon>Paniceae</taxon>
        <taxon>Anthephorinae</taxon>
        <taxon>Digitaria</taxon>
    </lineage>
</organism>
<evidence type="ECO:0000313" key="2">
    <source>
        <dbReference type="EMBL" id="KAF8698790.1"/>
    </source>
</evidence>